<keyword evidence="2" id="KW-0496">Mitochondrion</keyword>
<dbReference type="GO" id="GO:0004519">
    <property type="term" value="F:endonuclease activity"/>
    <property type="evidence" value="ECO:0007669"/>
    <property type="project" value="UniProtKB-KW"/>
</dbReference>
<feature type="domain" description="Homing endonuclease LAGLIDADG" evidence="1">
    <location>
        <begin position="53"/>
        <end position="155"/>
    </location>
</feature>
<dbReference type="AlphaFoldDB" id="A0A7U0FMP9"/>
<dbReference type="GeneID" id="67146856"/>
<keyword evidence="2" id="KW-0540">Nuclease</keyword>
<protein>
    <submittedName>
        <fullName evidence="2">LAGLIDADG endonuclease</fullName>
    </submittedName>
</protein>
<dbReference type="FunFam" id="3.10.28.10:FF:000010">
    <property type="entry name" value="LAGLIDADG homing endonuclease I-LtrII"/>
    <property type="match status" value="1"/>
</dbReference>
<accession>A0A7U0FMP9</accession>
<sequence>MTIIVHSSSYLDRKSSVKKYVSSRSFFTFTSRNDKKNLLPLDPQIFQLDPWFITGFVDAEGCFSIRVRKSKSKKTLVPWNVEYIFSIHLHSRDLPLLKEIQAYFGGIGRITEGKNNCGYYVSSIEELTTVIIPHFIKYPLITQKLADFLLFKSVVNIINTKEHLTMKGLQEIVSIKASINLGLNDELKAAFPDTVPTLRPLVESMQILSKAKSSANYEIPLTTPGSTQWMKVGQWVAGFVSGDGSFAITENKSSSKFYLSLVFSISQHSRDSSLISSFVDFFGCGVYRSTSANRTTVYFECMSFAGNYEKIMPFFREFNIRGVKSKDFDAWCKVAKIIKAKGHLTKEGYDLVCQIKSNMNKGI</sequence>
<dbReference type="Gene3D" id="3.10.28.10">
    <property type="entry name" value="Homing endonucleases"/>
    <property type="match status" value="2"/>
</dbReference>
<dbReference type="GO" id="GO:0005739">
    <property type="term" value="C:mitochondrion"/>
    <property type="evidence" value="ECO:0007669"/>
    <property type="project" value="UniProtKB-ARBA"/>
</dbReference>
<organism evidence="2">
    <name type="scientific">Cochliobolus miyabeanus</name>
    <name type="common">Brown spot disease fungus</name>
    <name type="synonym">Bipolaris oryzae</name>
    <dbReference type="NCBI Taxonomy" id="101162"/>
    <lineage>
        <taxon>Eukaryota</taxon>
        <taxon>Fungi</taxon>
        <taxon>Dikarya</taxon>
        <taxon>Ascomycota</taxon>
        <taxon>Pezizomycotina</taxon>
        <taxon>Dothideomycetes</taxon>
        <taxon>Pleosporomycetidae</taxon>
        <taxon>Pleosporales</taxon>
        <taxon>Pleosporineae</taxon>
        <taxon>Pleosporaceae</taxon>
        <taxon>Bipolaris</taxon>
    </lineage>
</organism>
<proteinExistence type="predicted"/>
<gene>
    <name evidence="2" type="primary">ORF363</name>
</gene>
<dbReference type="Pfam" id="PF00961">
    <property type="entry name" value="LAGLIDADG_1"/>
    <property type="match status" value="2"/>
</dbReference>
<feature type="domain" description="Homing endonuclease LAGLIDADG" evidence="1">
    <location>
        <begin position="237"/>
        <end position="334"/>
    </location>
</feature>
<dbReference type="InterPro" id="IPR027434">
    <property type="entry name" value="Homing_endonucl"/>
</dbReference>
<dbReference type="RefSeq" id="YP_010148170.1">
    <property type="nucleotide sequence ID" value="NC_057095.1"/>
</dbReference>
<reference evidence="2" key="1">
    <citation type="journal article" date="2019" name="Mitochondrial DNA Part B Resour">
        <title>The complete mitochondrial genome of Cochliobolus miyabeanus (Dothideomycetes, Pleosporaceae) causing brown spot disease of rice.</title>
        <authorList>
            <person name="Deng G."/>
            <person name="Zou Q."/>
            <person name="Chen Y."/>
            <person name="Wang L."/>
            <person name="Huang G."/>
            <person name="Cui Y."/>
            <person name="Ding M."/>
            <person name="Wang Y."/>
        </authorList>
    </citation>
    <scope>NUCLEOTIDE SEQUENCE</scope>
</reference>
<evidence type="ECO:0000313" key="2">
    <source>
        <dbReference type="EMBL" id="QQV68610.1"/>
    </source>
</evidence>
<name>A0A7U0FMP9_COCMI</name>
<dbReference type="InterPro" id="IPR004860">
    <property type="entry name" value="LAGLIDADG_dom"/>
</dbReference>
<dbReference type="EMBL" id="MN148434">
    <property type="protein sequence ID" value="QQV68610.1"/>
    <property type="molecule type" value="Genomic_DNA"/>
</dbReference>
<geneLocation type="mitochondrion" evidence="2"/>
<keyword evidence="2" id="KW-0255">Endonuclease</keyword>
<keyword evidence="2" id="KW-0378">Hydrolase</keyword>
<dbReference type="PANTHER" id="PTHR36181">
    <property type="entry name" value="INTRON-ENCODED ENDONUCLEASE AI3-RELATED"/>
    <property type="match status" value="1"/>
</dbReference>
<dbReference type="PANTHER" id="PTHR36181:SF4">
    <property type="entry name" value="LAGLIDADG ENDONUCLEASE"/>
    <property type="match status" value="1"/>
</dbReference>
<dbReference type="InterPro" id="IPR051289">
    <property type="entry name" value="LAGLIDADG_Endonuclease"/>
</dbReference>
<dbReference type="SUPFAM" id="SSF55608">
    <property type="entry name" value="Homing endonucleases"/>
    <property type="match status" value="2"/>
</dbReference>
<evidence type="ECO:0000259" key="1">
    <source>
        <dbReference type="Pfam" id="PF00961"/>
    </source>
</evidence>